<keyword evidence="7" id="KW-0677">Repeat</keyword>
<evidence type="ECO:0000256" key="2">
    <source>
        <dbReference type="ARBA" id="ARBA00012438"/>
    </source>
</evidence>
<keyword evidence="15" id="KW-1185">Reference proteome</keyword>
<evidence type="ECO:0000256" key="3">
    <source>
        <dbReference type="ARBA" id="ARBA00022553"/>
    </source>
</evidence>
<dbReference type="InterPro" id="IPR000700">
    <property type="entry name" value="PAS-assoc_C"/>
</dbReference>
<proteinExistence type="predicted"/>
<dbReference type="GO" id="GO:0005524">
    <property type="term" value="F:ATP binding"/>
    <property type="evidence" value="ECO:0007669"/>
    <property type="project" value="UniProtKB-KW"/>
</dbReference>
<dbReference type="Pfam" id="PF07536">
    <property type="entry name" value="HWE_HK"/>
    <property type="match status" value="1"/>
</dbReference>
<dbReference type="PANTHER" id="PTHR41523">
    <property type="entry name" value="TWO-COMPONENT SYSTEM SENSOR PROTEIN"/>
    <property type="match status" value="1"/>
</dbReference>
<evidence type="ECO:0000256" key="12">
    <source>
        <dbReference type="SAM" id="MobiDB-lite"/>
    </source>
</evidence>
<keyword evidence="4" id="KW-0285">Flavoprotein</keyword>
<feature type="region of interest" description="Disordered" evidence="12">
    <location>
        <begin position="462"/>
        <end position="486"/>
    </location>
</feature>
<dbReference type="CDD" id="cd00130">
    <property type="entry name" value="PAS"/>
    <property type="match status" value="1"/>
</dbReference>
<dbReference type="Gene3D" id="3.30.565.10">
    <property type="entry name" value="Histidine kinase-like ATPase, C-terminal domain"/>
    <property type="match status" value="1"/>
</dbReference>
<sequence>MALSQDYLEEEFAKLLSQPGALPFLDKAAFDGLWFMDLEKPGREWVSPGFWRALGYAQVPADQRPQDWRSLILEADREMVFENMRRHCENAGHAFDQIIRFKGAQNNTVTVRARGMAIREGGKPVRMLGAHTIVHDTRAHELDRQLSELIELSGDAVFAWSLKRGIRRWNRGAVSLFGVSSQTAAGADPNKLTSARYPNGWDEVAEALDAGEQWSGEVERRRADGSTIHTSARLSPIQISSDDVLILEINRDITAEHKANERLRLLNRELNHRVKNLFAIVQGLVSVSGRGESDPAVVTDKIQARIAALAAAHMISIEEEDIRAVSFRQVMEAVLAPYEQRKDQLTLRGLEAKLPRRAVTPVGMIFHELATNAVKYGAWSEPDGHLSVSWMAGDLGQGTNDINIVWTERFTRSGDAAPSAPPGLGLPLIQQSARQLDGELTRTWSAQGMETVLTFSLDEKVGGTRTRSASLGKGLKPAGNRPSDLN</sequence>
<dbReference type="InterPro" id="IPR036890">
    <property type="entry name" value="HATPase_C_sf"/>
</dbReference>
<dbReference type="PANTHER" id="PTHR41523:SF8">
    <property type="entry name" value="ETHYLENE RESPONSE SENSOR PROTEIN"/>
    <property type="match status" value="1"/>
</dbReference>
<dbReference type="GO" id="GO:0004673">
    <property type="term" value="F:protein histidine kinase activity"/>
    <property type="evidence" value="ECO:0007669"/>
    <property type="project" value="UniProtKB-EC"/>
</dbReference>
<keyword evidence="11" id="KW-0843">Virulence</keyword>
<dbReference type="InterPro" id="IPR000014">
    <property type="entry name" value="PAS"/>
</dbReference>
<dbReference type="Pfam" id="PF13426">
    <property type="entry name" value="PAS_9"/>
    <property type="match status" value="1"/>
</dbReference>
<accession>A0A7Y3RIM7</accession>
<comment type="catalytic activity">
    <reaction evidence="1">
        <text>ATP + protein L-histidine = ADP + protein N-phospho-L-histidine.</text>
        <dbReference type="EC" id="2.7.13.3"/>
    </reaction>
</comment>
<evidence type="ECO:0000256" key="8">
    <source>
        <dbReference type="ARBA" id="ARBA00022741"/>
    </source>
</evidence>
<dbReference type="InterPro" id="IPR035965">
    <property type="entry name" value="PAS-like_dom_sf"/>
</dbReference>
<evidence type="ECO:0000256" key="5">
    <source>
        <dbReference type="ARBA" id="ARBA00022643"/>
    </source>
</evidence>
<evidence type="ECO:0000256" key="4">
    <source>
        <dbReference type="ARBA" id="ARBA00022630"/>
    </source>
</evidence>
<reference evidence="14 15" key="1">
    <citation type="submission" date="2020-05" db="EMBL/GenBank/DDBJ databases">
        <title>Parvularcula mediterraneae sp. nov., isolated from polypropylene straw from shallow seawater of the seashore of Laganas in Zakynthos island, Greece.</title>
        <authorList>
            <person name="Szabo I."/>
            <person name="Al-Omari J."/>
            <person name="Rado J."/>
            <person name="Szerdahelyi G.S."/>
        </authorList>
    </citation>
    <scope>NUCLEOTIDE SEQUENCE [LARGE SCALE GENOMIC DNA]</scope>
    <source>
        <strain evidence="14 15">ZS-1/3</strain>
    </source>
</reference>
<protein>
    <recommendedName>
        <fullName evidence="2">histidine kinase</fullName>
        <ecNumber evidence="2">2.7.13.3</ecNumber>
    </recommendedName>
</protein>
<evidence type="ECO:0000313" key="15">
    <source>
        <dbReference type="Proteomes" id="UP000536835"/>
    </source>
</evidence>
<dbReference type="SMART" id="SM00911">
    <property type="entry name" value="HWE_HK"/>
    <property type="match status" value="1"/>
</dbReference>
<dbReference type="InterPro" id="IPR013655">
    <property type="entry name" value="PAS_fold_3"/>
</dbReference>
<keyword evidence="9" id="KW-0418">Kinase</keyword>
<keyword evidence="5" id="KW-0288">FMN</keyword>
<keyword evidence="8" id="KW-0547">Nucleotide-binding</keyword>
<evidence type="ECO:0000256" key="10">
    <source>
        <dbReference type="ARBA" id="ARBA00022840"/>
    </source>
</evidence>
<dbReference type="GO" id="GO:0006355">
    <property type="term" value="P:regulation of DNA-templated transcription"/>
    <property type="evidence" value="ECO:0007669"/>
    <property type="project" value="InterPro"/>
</dbReference>
<evidence type="ECO:0000256" key="1">
    <source>
        <dbReference type="ARBA" id="ARBA00000085"/>
    </source>
</evidence>
<evidence type="ECO:0000256" key="9">
    <source>
        <dbReference type="ARBA" id="ARBA00022777"/>
    </source>
</evidence>
<name>A0A7Y3RIM7_9PROT</name>
<dbReference type="Pfam" id="PF08447">
    <property type="entry name" value="PAS_3"/>
    <property type="match status" value="1"/>
</dbReference>
<dbReference type="AlphaFoldDB" id="A0A7Y3RIM7"/>
<comment type="caution">
    <text evidence="14">The sequence shown here is derived from an EMBL/GenBank/DDBJ whole genome shotgun (WGS) entry which is preliminary data.</text>
</comment>
<gene>
    <name evidence="14" type="ORF">HK107_00445</name>
</gene>
<dbReference type="EMBL" id="JABFCX010000001">
    <property type="protein sequence ID" value="NNU14789.1"/>
    <property type="molecule type" value="Genomic_DNA"/>
</dbReference>
<keyword evidence="10" id="KW-0067">ATP-binding</keyword>
<dbReference type="PROSITE" id="PS50113">
    <property type="entry name" value="PAC"/>
    <property type="match status" value="1"/>
</dbReference>
<dbReference type="Gene3D" id="3.30.450.20">
    <property type="entry name" value="PAS domain"/>
    <property type="match status" value="2"/>
</dbReference>
<keyword evidence="6" id="KW-0808">Transferase</keyword>
<evidence type="ECO:0000313" key="14">
    <source>
        <dbReference type="EMBL" id="NNU14789.1"/>
    </source>
</evidence>
<organism evidence="14 15">
    <name type="scientific">Parvularcula mediterranea</name>
    <dbReference type="NCBI Taxonomy" id="2732508"/>
    <lineage>
        <taxon>Bacteria</taxon>
        <taxon>Pseudomonadati</taxon>
        <taxon>Pseudomonadota</taxon>
        <taxon>Alphaproteobacteria</taxon>
        <taxon>Parvularculales</taxon>
        <taxon>Parvularculaceae</taxon>
        <taxon>Parvularcula</taxon>
    </lineage>
</organism>
<keyword evidence="3" id="KW-0597">Phosphoprotein</keyword>
<dbReference type="Proteomes" id="UP000536835">
    <property type="component" value="Unassembled WGS sequence"/>
</dbReference>
<dbReference type="EC" id="2.7.13.3" evidence="2"/>
<dbReference type="NCBIfam" id="TIGR00229">
    <property type="entry name" value="sensory_box"/>
    <property type="match status" value="1"/>
</dbReference>
<dbReference type="SUPFAM" id="SSF55785">
    <property type="entry name" value="PYP-like sensor domain (PAS domain)"/>
    <property type="match status" value="2"/>
</dbReference>
<dbReference type="InterPro" id="IPR011102">
    <property type="entry name" value="Sig_transdc_His_kinase_HWE"/>
</dbReference>
<evidence type="ECO:0000256" key="6">
    <source>
        <dbReference type="ARBA" id="ARBA00022679"/>
    </source>
</evidence>
<evidence type="ECO:0000256" key="7">
    <source>
        <dbReference type="ARBA" id="ARBA00022737"/>
    </source>
</evidence>
<evidence type="ECO:0000259" key="13">
    <source>
        <dbReference type="PROSITE" id="PS50113"/>
    </source>
</evidence>
<dbReference type="SUPFAM" id="SSF55874">
    <property type="entry name" value="ATPase domain of HSP90 chaperone/DNA topoisomerase II/histidine kinase"/>
    <property type="match status" value="1"/>
</dbReference>
<evidence type="ECO:0000256" key="11">
    <source>
        <dbReference type="ARBA" id="ARBA00023026"/>
    </source>
</evidence>
<feature type="domain" description="PAC" evidence="13">
    <location>
        <begin position="214"/>
        <end position="265"/>
    </location>
</feature>